<accession>A0ABU1FM85</accession>
<evidence type="ECO:0000313" key="2">
    <source>
        <dbReference type="EMBL" id="MDR5692853.1"/>
    </source>
</evidence>
<evidence type="ECO:0000256" key="1">
    <source>
        <dbReference type="SAM" id="Phobius"/>
    </source>
</evidence>
<dbReference type="RefSeq" id="WP_310521220.1">
    <property type="nucleotide sequence ID" value="NZ_BAABBS010000001.1"/>
</dbReference>
<gene>
    <name evidence="2" type="ORF">RH861_12350</name>
</gene>
<dbReference type="Pfam" id="PF12730">
    <property type="entry name" value="ABC2_membrane_4"/>
    <property type="match status" value="1"/>
</dbReference>
<proteinExistence type="predicted"/>
<protein>
    <submittedName>
        <fullName evidence="2">ABC transporter permease</fullName>
    </submittedName>
</protein>
<sequence length="257" mass="25130">MTGSRPLHGIGTAIAVEARKAVASRALQGITAFLVVGIVVLAVGAAAGAASGDERLAAKLGPLAGAGGWNGLVGVVAQVESAAALLGFGVALSWLVGREFADGTVAGLFALPIRRSTIAVAKLVVYLAWAATVAVLLTGAVAIAGLALGHGVTDAAASLLRIPALAVLTALIATPAAWAATAGRGLLPGIAATVALIAVAQVLAVVGVGGAIPFVAPALWAIEPDAATGWGLALVPVTALAFAGLCARAWSRLQLDR</sequence>
<feature type="transmembrane region" description="Helical" evidence="1">
    <location>
        <begin position="29"/>
        <end position="51"/>
    </location>
</feature>
<keyword evidence="1" id="KW-1133">Transmembrane helix</keyword>
<feature type="transmembrane region" description="Helical" evidence="1">
    <location>
        <begin position="123"/>
        <end position="148"/>
    </location>
</feature>
<keyword evidence="1" id="KW-0812">Transmembrane</keyword>
<reference evidence="3" key="1">
    <citation type="submission" date="2023-07" db="EMBL/GenBank/DDBJ databases">
        <title>Description of three actinobacteria isolated from air of manufacturing shop in a pharmaceutical factory.</title>
        <authorList>
            <person name="Zhang D.-F."/>
        </authorList>
    </citation>
    <scope>NUCLEOTIDE SEQUENCE [LARGE SCALE GENOMIC DNA]</scope>
    <source>
        <strain evidence="3">CCTCC AB 2011122</strain>
    </source>
</reference>
<keyword evidence="3" id="KW-1185">Reference proteome</keyword>
<keyword evidence="1" id="KW-0472">Membrane</keyword>
<organism evidence="2 3">
    <name type="scientific">Agromyces indicus</name>
    <dbReference type="NCBI Taxonomy" id="758919"/>
    <lineage>
        <taxon>Bacteria</taxon>
        <taxon>Bacillati</taxon>
        <taxon>Actinomycetota</taxon>
        <taxon>Actinomycetes</taxon>
        <taxon>Micrococcales</taxon>
        <taxon>Microbacteriaceae</taxon>
        <taxon>Agromyces</taxon>
    </lineage>
</organism>
<dbReference type="Proteomes" id="UP001260072">
    <property type="component" value="Unassembled WGS sequence"/>
</dbReference>
<comment type="caution">
    <text evidence="2">The sequence shown here is derived from an EMBL/GenBank/DDBJ whole genome shotgun (WGS) entry which is preliminary data.</text>
</comment>
<evidence type="ECO:0000313" key="3">
    <source>
        <dbReference type="Proteomes" id="UP001260072"/>
    </source>
</evidence>
<feature type="transmembrane region" description="Helical" evidence="1">
    <location>
        <begin position="190"/>
        <end position="216"/>
    </location>
</feature>
<feature type="transmembrane region" description="Helical" evidence="1">
    <location>
        <begin position="228"/>
        <end position="250"/>
    </location>
</feature>
<dbReference type="EMBL" id="JAVKGS010000003">
    <property type="protein sequence ID" value="MDR5692853.1"/>
    <property type="molecule type" value="Genomic_DNA"/>
</dbReference>
<feature type="transmembrane region" description="Helical" evidence="1">
    <location>
        <begin position="160"/>
        <end position="178"/>
    </location>
</feature>
<name>A0ABU1FM85_9MICO</name>
<feature type="transmembrane region" description="Helical" evidence="1">
    <location>
        <begin position="71"/>
        <end position="96"/>
    </location>
</feature>